<dbReference type="Proteomes" id="UP000249661">
    <property type="component" value="Unassembled WGS sequence"/>
</dbReference>
<sequence>MPSGIGRDMSPAWALVSRLDHAPDGLIRVGNILVNPSEPHRPLTRVPASEGQEGYPPVITARSVGYYTTHNMWRLNDTPEPGVEISPEARSHDGLLLWDTRLSIGDHHISCFRQLWVREEVVEASLINDPSVQALLEQRSGGDCTLYLVNSLFIAENITIEGKRYHLREGRPEDGVNVIIKDQGPKILAYRMLKVVIDPARRVRLSVYRPAREDPYFFPDSLADVAHRLLHQEIGAEYMSEQEGEVTMGASPLPEGQI</sequence>
<gene>
    <name evidence="1" type="ORF">BO66DRAFT_438733</name>
</gene>
<dbReference type="EMBL" id="KZ824957">
    <property type="protein sequence ID" value="RAH70028.1"/>
    <property type="molecule type" value="Genomic_DNA"/>
</dbReference>
<evidence type="ECO:0000313" key="1">
    <source>
        <dbReference type="EMBL" id="RAH70028.1"/>
    </source>
</evidence>
<proteinExistence type="predicted"/>
<reference evidence="1" key="1">
    <citation type="submission" date="2018-02" db="EMBL/GenBank/DDBJ databases">
        <title>The genomes of Aspergillus section Nigri reveals drivers in fungal speciation.</title>
        <authorList>
            <consortium name="DOE Joint Genome Institute"/>
            <person name="Vesth T.C."/>
            <person name="Nybo J."/>
            <person name="Theobald S."/>
            <person name="Brandl J."/>
            <person name="Frisvad J.C."/>
            <person name="Nielsen K.F."/>
            <person name="Lyhne E.K."/>
            <person name="Kogle M.E."/>
            <person name="Kuo A."/>
            <person name="Riley R."/>
            <person name="Clum A."/>
            <person name="Nolan M."/>
            <person name="Lipzen A."/>
            <person name="Salamov A."/>
            <person name="Henrissat B."/>
            <person name="Wiebenga A."/>
            <person name="De vries R.P."/>
            <person name="Grigoriev I.V."/>
            <person name="Mortensen U.H."/>
            <person name="Andersen M.R."/>
            <person name="Baker S.E."/>
        </authorList>
    </citation>
    <scope>NUCLEOTIDE SEQUENCE</scope>
    <source>
        <strain evidence="1">CBS 121060</strain>
    </source>
</reference>
<keyword evidence="2" id="KW-1185">Reference proteome</keyword>
<evidence type="ECO:0000313" key="2">
    <source>
        <dbReference type="Proteomes" id="UP000249661"/>
    </source>
</evidence>
<protein>
    <submittedName>
        <fullName evidence="1">Uncharacterized protein</fullName>
    </submittedName>
</protein>
<name>A0ACD1H8Y4_9EURO</name>
<accession>A0ACD1H8Y4</accession>
<organism evidence="1 2">
    <name type="scientific">Aspergillus aculeatinus CBS 121060</name>
    <dbReference type="NCBI Taxonomy" id="1448322"/>
    <lineage>
        <taxon>Eukaryota</taxon>
        <taxon>Fungi</taxon>
        <taxon>Dikarya</taxon>
        <taxon>Ascomycota</taxon>
        <taxon>Pezizomycotina</taxon>
        <taxon>Eurotiomycetes</taxon>
        <taxon>Eurotiomycetidae</taxon>
        <taxon>Eurotiales</taxon>
        <taxon>Aspergillaceae</taxon>
        <taxon>Aspergillus</taxon>
        <taxon>Aspergillus subgen. Circumdati</taxon>
    </lineage>
</organism>